<keyword evidence="2" id="KW-1185">Reference proteome</keyword>
<name>A0A844QJ59_9HYPH</name>
<sequence>MASLLVWGGANYLLIGPKIGERVVRADYLPACEINLRQMVKQQGKDRLAGLNLPSADPARELAARQLERFSNSPAMEGLRRMSRGMGDLFGLDGMAGDLGALYRRQAAEARQAYQDAKRRIEAETKTRLGEAGDVCGCIADKAIGETRSDWALFTGSLTAYRPASIASFGQKMAEVQRAGACTGKAGGS</sequence>
<accession>A0A844QJ59</accession>
<proteinExistence type="predicted"/>
<dbReference type="EMBL" id="WPHG01000003">
    <property type="protein sequence ID" value="MVA98000.1"/>
    <property type="molecule type" value="Genomic_DNA"/>
</dbReference>
<organism evidence="1 2">
    <name type="scientific">Nitratireductor arenosus</name>
    <dbReference type="NCBI Taxonomy" id="2682096"/>
    <lineage>
        <taxon>Bacteria</taxon>
        <taxon>Pseudomonadati</taxon>
        <taxon>Pseudomonadota</taxon>
        <taxon>Alphaproteobacteria</taxon>
        <taxon>Hyphomicrobiales</taxon>
        <taxon>Phyllobacteriaceae</taxon>
        <taxon>Nitratireductor</taxon>
    </lineage>
</organism>
<dbReference type="RefSeq" id="WP_156712989.1">
    <property type="nucleotide sequence ID" value="NZ_WPHG01000003.1"/>
</dbReference>
<evidence type="ECO:0000313" key="2">
    <source>
        <dbReference type="Proteomes" id="UP000463224"/>
    </source>
</evidence>
<dbReference type="Proteomes" id="UP000463224">
    <property type="component" value="Unassembled WGS sequence"/>
</dbReference>
<protein>
    <submittedName>
        <fullName evidence="1">Uncharacterized protein</fullName>
    </submittedName>
</protein>
<comment type="caution">
    <text evidence="1">The sequence shown here is derived from an EMBL/GenBank/DDBJ whole genome shotgun (WGS) entry which is preliminary data.</text>
</comment>
<evidence type="ECO:0000313" key="1">
    <source>
        <dbReference type="EMBL" id="MVA98000.1"/>
    </source>
</evidence>
<gene>
    <name evidence="1" type="ORF">GN330_12170</name>
</gene>
<dbReference type="AlphaFoldDB" id="A0A844QJ59"/>
<reference evidence="1 2" key="1">
    <citation type="submission" date="2019-12" db="EMBL/GenBank/DDBJ databases">
        <title>Nitratireductor arenosus sp. nov., Isolated from sea sand, Jeju island, South Korea.</title>
        <authorList>
            <person name="Kim W."/>
        </authorList>
    </citation>
    <scope>NUCLEOTIDE SEQUENCE [LARGE SCALE GENOMIC DNA]</scope>
    <source>
        <strain evidence="1 2">CAU 1489</strain>
    </source>
</reference>